<organism evidence="1 2">
    <name type="scientific">Methanolapillus ohkumae</name>
    <dbReference type="NCBI Taxonomy" id="3028298"/>
    <lineage>
        <taxon>Archaea</taxon>
        <taxon>Methanobacteriati</taxon>
        <taxon>Methanobacteriota</taxon>
        <taxon>Stenosarchaea group</taxon>
        <taxon>Methanomicrobia</taxon>
        <taxon>Methanosarcinales</taxon>
        <taxon>Methanosarcinaceae</taxon>
        <taxon>Methanolapillus</taxon>
    </lineage>
</organism>
<dbReference type="AlphaFoldDB" id="A0AA96ZXB4"/>
<proteinExistence type="predicted"/>
<dbReference type="GeneID" id="89228045"/>
<name>A0AA96ZXB4_9EURY</name>
<sequence>MNQKSLAIILLVVVVLLLFAGIVYAEVHGWTTMKSVRYCSDEDVGKIRETAINGSQMFKDYSNPDSVYFGTFPSFENDSNTSSTPDCSLGKEVSEWWYFMERLRRSVEEDPEFQKLTRKNGGLIIGAVHKNGILFIRYSDSDGKMLSSNDIEKIYQLIETKAEEEGFSDIPVVFTTRRLEPILILGHDCYTCSYEKKQTLSGYFKDLMADES</sequence>
<protein>
    <submittedName>
        <fullName evidence="1">Uncharacterized protein</fullName>
    </submittedName>
</protein>
<evidence type="ECO:0000313" key="1">
    <source>
        <dbReference type="EMBL" id="WNY26857.1"/>
    </source>
</evidence>
<reference evidence="1 2" key="1">
    <citation type="submission" date="2023-07" db="EMBL/GenBank/DDBJ databases">
        <title>Closed genome sequence of Methanosarcinaceae archaeon Am2.</title>
        <authorList>
            <person name="Poehlein A."/>
            <person name="Protasov E."/>
            <person name="Platt K."/>
            <person name="Reeh H."/>
            <person name="Daniel R."/>
            <person name="Brune A."/>
        </authorList>
    </citation>
    <scope>NUCLEOTIDE SEQUENCE [LARGE SCALE GENOMIC DNA]</scope>
    <source>
        <strain evidence="1 2">Am2</strain>
    </source>
</reference>
<accession>A0AA96ZXB4</accession>
<gene>
    <name evidence="1" type="ORF">MsAm2_06380</name>
</gene>
<evidence type="ECO:0000313" key="2">
    <source>
        <dbReference type="Proteomes" id="UP001304970"/>
    </source>
</evidence>
<dbReference type="Proteomes" id="UP001304970">
    <property type="component" value="Chromosome"/>
</dbReference>
<dbReference type="RefSeq" id="WP_338098362.1">
    <property type="nucleotide sequence ID" value="NZ_CP131061.1"/>
</dbReference>
<keyword evidence="2" id="KW-1185">Reference proteome</keyword>
<dbReference type="EMBL" id="CP131061">
    <property type="protein sequence ID" value="WNY26857.1"/>
    <property type="molecule type" value="Genomic_DNA"/>
</dbReference>